<reference evidence="1" key="1">
    <citation type="submission" date="2014-09" db="EMBL/GenBank/DDBJ databases">
        <authorList>
            <person name="Magalhaes I.L.F."/>
            <person name="Oliveira U."/>
            <person name="Santos F.R."/>
            <person name="Vidigal T.H.D.A."/>
            <person name="Brescovit A.D."/>
            <person name="Santos A.J."/>
        </authorList>
    </citation>
    <scope>NUCLEOTIDE SEQUENCE</scope>
    <source>
        <tissue evidence="1">Shoot tissue taken approximately 20 cm above the soil surface</tissue>
    </source>
</reference>
<reference evidence="1" key="2">
    <citation type="journal article" date="2015" name="Data Brief">
        <title>Shoot transcriptome of the giant reed, Arundo donax.</title>
        <authorList>
            <person name="Barrero R.A."/>
            <person name="Guerrero F.D."/>
            <person name="Moolhuijzen P."/>
            <person name="Goolsby J.A."/>
            <person name="Tidwell J."/>
            <person name="Bellgard S.E."/>
            <person name="Bellgard M.I."/>
        </authorList>
    </citation>
    <scope>NUCLEOTIDE SEQUENCE</scope>
    <source>
        <tissue evidence="1">Shoot tissue taken approximately 20 cm above the soil surface</tissue>
    </source>
</reference>
<dbReference type="AlphaFoldDB" id="A0A0A9HEX1"/>
<name>A0A0A9HEX1_ARUDO</name>
<organism evidence="1">
    <name type="scientific">Arundo donax</name>
    <name type="common">Giant reed</name>
    <name type="synonym">Donax arundinaceus</name>
    <dbReference type="NCBI Taxonomy" id="35708"/>
    <lineage>
        <taxon>Eukaryota</taxon>
        <taxon>Viridiplantae</taxon>
        <taxon>Streptophyta</taxon>
        <taxon>Embryophyta</taxon>
        <taxon>Tracheophyta</taxon>
        <taxon>Spermatophyta</taxon>
        <taxon>Magnoliopsida</taxon>
        <taxon>Liliopsida</taxon>
        <taxon>Poales</taxon>
        <taxon>Poaceae</taxon>
        <taxon>PACMAD clade</taxon>
        <taxon>Arundinoideae</taxon>
        <taxon>Arundineae</taxon>
        <taxon>Arundo</taxon>
    </lineage>
</organism>
<sequence length="22" mass="2504">MESIQGWSIMHAWLTCLVVPVC</sequence>
<proteinExistence type="predicted"/>
<dbReference type="EMBL" id="GBRH01163532">
    <property type="protein sequence ID" value="JAE34364.1"/>
    <property type="molecule type" value="Transcribed_RNA"/>
</dbReference>
<accession>A0A0A9HEX1</accession>
<protein>
    <submittedName>
        <fullName evidence="1">Uncharacterized protein</fullName>
    </submittedName>
</protein>
<evidence type="ECO:0000313" key="1">
    <source>
        <dbReference type="EMBL" id="JAE34364.1"/>
    </source>
</evidence>